<evidence type="ECO:0000313" key="13">
    <source>
        <dbReference type="EMBL" id="KAK0382778.1"/>
    </source>
</evidence>
<dbReference type="SUPFAM" id="SSF81660">
    <property type="entry name" value="Metal cation-transporting ATPase, ATP-binding domain N"/>
    <property type="match status" value="1"/>
</dbReference>
<dbReference type="SUPFAM" id="SSF55008">
    <property type="entry name" value="HMA, heavy metal-associated domain"/>
    <property type="match status" value="2"/>
</dbReference>
<dbReference type="GO" id="GO:0005507">
    <property type="term" value="F:copper ion binding"/>
    <property type="evidence" value="ECO:0007669"/>
    <property type="project" value="TreeGrafter"/>
</dbReference>
<keyword evidence="9 10" id="KW-0472">Membrane</keyword>
<dbReference type="Gene3D" id="3.40.1110.10">
    <property type="entry name" value="Calcium-transporting ATPase, cytoplasmic domain N"/>
    <property type="match status" value="1"/>
</dbReference>
<dbReference type="Gene3D" id="3.40.50.1000">
    <property type="entry name" value="HAD superfamily/HAD-like"/>
    <property type="match status" value="1"/>
</dbReference>
<evidence type="ECO:0000256" key="7">
    <source>
        <dbReference type="ARBA" id="ARBA00022967"/>
    </source>
</evidence>
<evidence type="ECO:0000256" key="4">
    <source>
        <dbReference type="ARBA" id="ARBA00022723"/>
    </source>
</evidence>
<dbReference type="CDD" id="cd00371">
    <property type="entry name" value="HMA"/>
    <property type="match status" value="1"/>
</dbReference>
<dbReference type="Pfam" id="PF00702">
    <property type="entry name" value="Hydrolase"/>
    <property type="match status" value="1"/>
</dbReference>
<dbReference type="InterPro" id="IPR023299">
    <property type="entry name" value="ATPase_P-typ_cyto_dom_N"/>
</dbReference>
<dbReference type="CDD" id="cd02094">
    <property type="entry name" value="P-type_ATPase_Cu-like"/>
    <property type="match status" value="1"/>
</dbReference>
<feature type="transmembrane region" description="Helical" evidence="10">
    <location>
        <begin position="702"/>
        <end position="729"/>
    </location>
</feature>
<evidence type="ECO:0000256" key="6">
    <source>
        <dbReference type="ARBA" id="ARBA00022840"/>
    </source>
</evidence>
<dbReference type="InterPro" id="IPR044492">
    <property type="entry name" value="P_typ_ATPase_HD_dom"/>
</dbReference>
<dbReference type="FunFam" id="3.30.70.100:FF:000001">
    <property type="entry name" value="ATPase copper transporting beta"/>
    <property type="match status" value="1"/>
</dbReference>
<reference evidence="13" key="1">
    <citation type="submission" date="2022-10" db="EMBL/GenBank/DDBJ databases">
        <title>Determination and structural analysis of whole genome sequence of Sarocladium strictum F4-1.</title>
        <authorList>
            <person name="Hu L."/>
            <person name="Jiang Y."/>
        </authorList>
    </citation>
    <scope>NUCLEOTIDE SEQUENCE</scope>
    <source>
        <strain evidence="13">F4-1</strain>
    </source>
</reference>
<dbReference type="NCBIfam" id="TIGR01494">
    <property type="entry name" value="ATPase_P-type"/>
    <property type="match status" value="2"/>
</dbReference>
<dbReference type="Pfam" id="PF00122">
    <property type="entry name" value="E1-E2_ATPase"/>
    <property type="match status" value="1"/>
</dbReference>
<dbReference type="FunFam" id="2.70.150.10:FF:000068">
    <property type="entry name" value="Copper resistance-associated P-type ATPase"/>
    <property type="match status" value="1"/>
</dbReference>
<evidence type="ECO:0000256" key="8">
    <source>
        <dbReference type="ARBA" id="ARBA00022989"/>
    </source>
</evidence>
<evidence type="ECO:0000256" key="11">
    <source>
        <dbReference type="SAM" id="MobiDB-lite"/>
    </source>
</evidence>
<dbReference type="SFLD" id="SFLDF00027">
    <property type="entry name" value="p-type_atpase"/>
    <property type="match status" value="1"/>
</dbReference>
<dbReference type="InterPro" id="IPR018303">
    <property type="entry name" value="ATPase_P-typ_P_site"/>
</dbReference>
<evidence type="ECO:0000256" key="5">
    <source>
        <dbReference type="ARBA" id="ARBA00022741"/>
    </source>
</evidence>
<comment type="subcellular location">
    <subcellularLocation>
        <location evidence="1">Membrane</location>
        <topology evidence="1">Multi-pass membrane protein</topology>
    </subcellularLocation>
</comment>
<dbReference type="GO" id="GO:0016887">
    <property type="term" value="F:ATP hydrolysis activity"/>
    <property type="evidence" value="ECO:0007669"/>
    <property type="project" value="InterPro"/>
</dbReference>
<feature type="transmembrane region" description="Helical" evidence="10">
    <location>
        <begin position="463"/>
        <end position="483"/>
    </location>
</feature>
<evidence type="ECO:0000256" key="10">
    <source>
        <dbReference type="RuleBase" id="RU362081"/>
    </source>
</evidence>
<evidence type="ECO:0000256" key="1">
    <source>
        <dbReference type="ARBA" id="ARBA00004141"/>
    </source>
</evidence>
<keyword evidence="4 10" id="KW-0479">Metal-binding</keyword>
<dbReference type="EMBL" id="JAPDFR010000010">
    <property type="protein sequence ID" value="KAK0382778.1"/>
    <property type="molecule type" value="Genomic_DNA"/>
</dbReference>
<dbReference type="SFLD" id="SFLDG00002">
    <property type="entry name" value="C1.7:_P-type_atpase_like"/>
    <property type="match status" value="1"/>
</dbReference>
<name>A0AA39G8S1_SARSR</name>
<feature type="transmembrane region" description="Helical" evidence="10">
    <location>
        <begin position="374"/>
        <end position="398"/>
    </location>
</feature>
<evidence type="ECO:0000256" key="3">
    <source>
        <dbReference type="ARBA" id="ARBA00022692"/>
    </source>
</evidence>
<dbReference type="InterPro" id="IPR027256">
    <property type="entry name" value="P-typ_ATPase_IB"/>
</dbReference>
<evidence type="ECO:0000259" key="12">
    <source>
        <dbReference type="PROSITE" id="PS50846"/>
    </source>
</evidence>
<keyword evidence="3 10" id="KW-0812">Transmembrane</keyword>
<feature type="transmembrane region" description="Helical" evidence="10">
    <location>
        <begin position="1078"/>
        <end position="1099"/>
    </location>
</feature>
<dbReference type="GO" id="GO:0055070">
    <property type="term" value="P:copper ion homeostasis"/>
    <property type="evidence" value="ECO:0007669"/>
    <property type="project" value="TreeGrafter"/>
</dbReference>
<dbReference type="InterPro" id="IPR036412">
    <property type="entry name" value="HAD-like_sf"/>
</dbReference>
<dbReference type="SUPFAM" id="SSF81665">
    <property type="entry name" value="Calcium ATPase, transmembrane domain M"/>
    <property type="match status" value="1"/>
</dbReference>
<protein>
    <recommendedName>
        <fullName evidence="12">HMA domain-containing protein</fullName>
    </recommendedName>
</protein>
<keyword evidence="5 10" id="KW-0547">Nucleotide-binding</keyword>
<dbReference type="GO" id="GO:0016020">
    <property type="term" value="C:membrane"/>
    <property type="evidence" value="ECO:0007669"/>
    <property type="project" value="UniProtKB-SubCell"/>
</dbReference>
<feature type="compositionally biased region" description="Basic and acidic residues" evidence="11">
    <location>
        <begin position="166"/>
        <end position="180"/>
    </location>
</feature>
<dbReference type="InterPro" id="IPR001757">
    <property type="entry name" value="P_typ_ATPase"/>
</dbReference>
<keyword evidence="6 10" id="KW-0067">ATP-binding</keyword>
<dbReference type="PROSITE" id="PS00154">
    <property type="entry name" value="ATPASE_E1_E2"/>
    <property type="match status" value="1"/>
</dbReference>
<dbReference type="InterPro" id="IPR008250">
    <property type="entry name" value="ATPase_P-typ_transduc_dom_A_sf"/>
</dbReference>
<gene>
    <name evidence="13" type="ORF">NLU13_9873</name>
</gene>
<keyword evidence="14" id="KW-1185">Reference proteome</keyword>
<keyword evidence="7" id="KW-1278">Translocase</keyword>
<dbReference type="SFLD" id="SFLDS00003">
    <property type="entry name" value="Haloacid_Dehalogenase"/>
    <property type="match status" value="1"/>
</dbReference>
<feature type="region of interest" description="Disordered" evidence="11">
    <location>
        <begin position="158"/>
        <end position="180"/>
    </location>
</feature>
<feature type="transmembrane region" description="Helical" evidence="10">
    <location>
        <begin position="1045"/>
        <end position="1066"/>
    </location>
</feature>
<dbReference type="Gene3D" id="2.70.150.10">
    <property type="entry name" value="Calcium-transporting ATPase, cytoplasmic transduction domain A"/>
    <property type="match status" value="1"/>
</dbReference>
<sequence>MSPSPQYATSSYLLGNLHCPSCVALIRTLLPETFGDKISWVSPNLVTCVVTVEHIDATGDDLFSAMGKALEDVGFEICGANTTSSSASLNDSHWNGGPQLEAGESSLATHQRPASNSRPWFRLWPWSNASDADDKLQQAHFDNCESCQAAGKLQRHASSSTVSDILEEKSPSEDSKKPTLDRVVVTEEDETIGKWQATLSVGGMTCAVCTNTIAAELRKRPWITHVVVNLVGNSATVDFNDGDRVDDIVEAIEDLGYDAVIDKVSNLSEATMGIETDEKEMDIKIEGMFCPRCPERVTQAIENIPLGNVHIIRKPSIAQPIFTVRYKPVVPTLTIRQILRAIEETDPALRASIHHPPTLEDRSRAIRAKHQYALMWRLILSVVIAIPSFVIGIVYMSILPMSNPTKHFLEKPWTSGLSRMDVALCVLATPVYFFAADIFHVRAVKEIRTMWRRNSRTPVLQRFYKFGSMNMLISLGTSIAYLSSVIQMIVAAADGHKPEGNHFYFDSVVFLTMFLLAGRLIEAYSKSKTGDAVEKLGKLRPDTANLVENYRKSNQTTTQVPLDHLEFGDIIMVPNGASPPADGEILKGETTFDESSLTGESRPVKKGEGDDVFAGTINKGSAVTIRVTGTSGKSMLDQIVEIVREGQTKRAPIEQVADTMTTYFVPFITFFALCTWAVWMGLALSGAIDDHSTHTTAGAVAFAFRFAIAVFVIACPCGLALAAPTAIFVGGGLAARYGILAKGGGEAFEKGSKVDCVVFDKTGTLTEGGEPKVTDSSMWPVGKVEGVSDDALLSALKAVEESSTHPIAKAIVAFCGSTNTACELVSVEETAGRGLRGNCKADGRDAFEIAVGNEALMQDLGIEQVEAMASTLQEWKEGAKSVALVAVKASGHKTWSLAAALSISDPIREEAPTVIKNLQSAGIQVWMLSGDNLTTARAVASRVGIPLDNVLAEVLPSEKAAKISYLQRTLGSSNGKRPRATVAMVGDGINDSPALTTADVGIAIGSGSDVAISSADFVLATSSLNSVPTLLSLSRAVLRRVKFNFGWAVMYNMIALPVAAGALYAVKTRDGGHVMLDPVWAALAMALSSISVVASSLCMRTRVPGIGFRP</sequence>
<feature type="transmembrane region" description="Helical" evidence="10">
    <location>
        <begin position="503"/>
        <end position="521"/>
    </location>
</feature>
<dbReference type="GO" id="GO:0043682">
    <property type="term" value="F:P-type divalent copper transporter activity"/>
    <property type="evidence" value="ECO:0007669"/>
    <property type="project" value="TreeGrafter"/>
</dbReference>
<feature type="domain" description="HMA" evidence="12">
    <location>
        <begin position="195"/>
        <end position="260"/>
    </location>
</feature>
<comment type="similarity">
    <text evidence="2 10">Belongs to the cation transport ATPase (P-type) (TC 3.A.3) family. Type IB subfamily.</text>
</comment>
<comment type="caution">
    <text evidence="13">The sequence shown here is derived from an EMBL/GenBank/DDBJ whole genome shotgun (WGS) entry which is preliminary data.</text>
</comment>
<dbReference type="InterPro" id="IPR023298">
    <property type="entry name" value="ATPase_P-typ_TM_dom_sf"/>
</dbReference>
<dbReference type="PANTHER" id="PTHR43520:SF32">
    <property type="entry name" value="COPPER RESISTANCE P-TYPE ATPASE (EUROFUNG)"/>
    <property type="match status" value="1"/>
</dbReference>
<dbReference type="SUPFAM" id="SSF56784">
    <property type="entry name" value="HAD-like"/>
    <property type="match status" value="1"/>
</dbReference>
<feature type="region of interest" description="Disordered" evidence="11">
    <location>
        <begin position="85"/>
        <end position="112"/>
    </location>
</feature>
<feature type="transmembrane region" description="Helical" evidence="10">
    <location>
        <begin position="418"/>
        <end position="442"/>
    </location>
</feature>
<dbReference type="Gene3D" id="3.30.70.100">
    <property type="match status" value="1"/>
</dbReference>
<dbReference type="GO" id="GO:0005524">
    <property type="term" value="F:ATP binding"/>
    <property type="evidence" value="ECO:0007669"/>
    <property type="project" value="UniProtKB-UniRule"/>
</dbReference>
<dbReference type="InterPro" id="IPR036163">
    <property type="entry name" value="HMA_dom_sf"/>
</dbReference>
<organism evidence="13 14">
    <name type="scientific">Sarocladium strictum</name>
    <name type="common">Black bundle disease fungus</name>
    <name type="synonym">Acremonium strictum</name>
    <dbReference type="NCBI Taxonomy" id="5046"/>
    <lineage>
        <taxon>Eukaryota</taxon>
        <taxon>Fungi</taxon>
        <taxon>Dikarya</taxon>
        <taxon>Ascomycota</taxon>
        <taxon>Pezizomycotina</taxon>
        <taxon>Sordariomycetes</taxon>
        <taxon>Hypocreomycetidae</taxon>
        <taxon>Hypocreales</taxon>
        <taxon>Sarocladiaceae</taxon>
        <taxon>Sarocladium</taxon>
    </lineage>
</organism>
<dbReference type="PRINTS" id="PR00119">
    <property type="entry name" value="CATATPASE"/>
</dbReference>
<dbReference type="InterPro" id="IPR006121">
    <property type="entry name" value="HMA_dom"/>
</dbReference>
<proteinExistence type="inferred from homology"/>
<dbReference type="Pfam" id="PF00403">
    <property type="entry name" value="HMA"/>
    <property type="match status" value="1"/>
</dbReference>
<feature type="transmembrane region" description="Helical" evidence="10">
    <location>
        <begin position="663"/>
        <end position="682"/>
    </location>
</feature>
<dbReference type="PANTHER" id="PTHR43520">
    <property type="entry name" value="ATP7, ISOFORM B"/>
    <property type="match status" value="1"/>
</dbReference>
<dbReference type="PROSITE" id="PS50846">
    <property type="entry name" value="HMA_2"/>
    <property type="match status" value="1"/>
</dbReference>
<dbReference type="AlphaFoldDB" id="A0AA39G8S1"/>
<evidence type="ECO:0000256" key="2">
    <source>
        <dbReference type="ARBA" id="ARBA00006024"/>
    </source>
</evidence>
<dbReference type="NCBIfam" id="TIGR01525">
    <property type="entry name" value="ATPase-IB_hvy"/>
    <property type="match status" value="1"/>
</dbReference>
<accession>A0AA39G8S1</accession>
<evidence type="ECO:0000313" key="14">
    <source>
        <dbReference type="Proteomes" id="UP001175261"/>
    </source>
</evidence>
<dbReference type="Proteomes" id="UP001175261">
    <property type="component" value="Unassembled WGS sequence"/>
</dbReference>
<dbReference type="InterPro" id="IPR059000">
    <property type="entry name" value="ATPase_P-type_domA"/>
</dbReference>
<dbReference type="InterPro" id="IPR023214">
    <property type="entry name" value="HAD_sf"/>
</dbReference>
<dbReference type="SUPFAM" id="SSF81653">
    <property type="entry name" value="Calcium ATPase, transduction domain A"/>
    <property type="match status" value="1"/>
</dbReference>
<keyword evidence="8 10" id="KW-1133">Transmembrane helix</keyword>
<evidence type="ECO:0000256" key="9">
    <source>
        <dbReference type="ARBA" id="ARBA00023136"/>
    </source>
</evidence>